<dbReference type="PROSITE" id="PS50887">
    <property type="entry name" value="GGDEF"/>
    <property type="match status" value="1"/>
</dbReference>
<feature type="transmembrane region" description="Helical" evidence="2">
    <location>
        <begin position="6"/>
        <end position="26"/>
    </location>
</feature>
<keyword evidence="2" id="KW-1133">Transmembrane helix</keyword>
<evidence type="ECO:0000259" key="3">
    <source>
        <dbReference type="PROSITE" id="PS50887"/>
    </source>
</evidence>
<evidence type="ECO:0000313" key="4">
    <source>
        <dbReference type="EMBL" id="MEV4927900.1"/>
    </source>
</evidence>
<comment type="caution">
    <text evidence="4">The sequence shown here is derived from an EMBL/GenBank/DDBJ whole genome shotgun (WGS) entry which is preliminary data.</text>
</comment>
<dbReference type="CDD" id="cd01949">
    <property type="entry name" value="GGDEF"/>
    <property type="match status" value="1"/>
</dbReference>
<dbReference type="PANTHER" id="PTHR44757:SF2">
    <property type="entry name" value="BIOFILM ARCHITECTURE MAINTENANCE PROTEIN MBAA"/>
    <property type="match status" value="1"/>
</dbReference>
<evidence type="ECO:0000256" key="1">
    <source>
        <dbReference type="SAM" id="MobiDB-lite"/>
    </source>
</evidence>
<dbReference type="SMART" id="SM00267">
    <property type="entry name" value="GGDEF"/>
    <property type="match status" value="1"/>
</dbReference>
<dbReference type="PANTHER" id="PTHR44757">
    <property type="entry name" value="DIGUANYLATE CYCLASE DGCP"/>
    <property type="match status" value="1"/>
</dbReference>
<protein>
    <submittedName>
        <fullName evidence="4">GGDEF domain-containing protein</fullName>
        <ecNumber evidence="4">2.7.7.65</ecNumber>
    </submittedName>
</protein>
<dbReference type="Gene3D" id="3.30.70.270">
    <property type="match status" value="1"/>
</dbReference>
<keyword evidence="2" id="KW-0812">Transmembrane</keyword>
<dbReference type="InterPro" id="IPR043128">
    <property type="entry name" value="Rev_trsase/Diguanyl_cyclase"/>
</dbReference>
<dbReference type="RefSeq" id="WP_366090934.1">
    <property type="nucleotide sequence ID" value="NZ_JBFASG010000062.1"/>
</dbReference>
<keyword evidence="4" id="KW-0548">Nucleotidyltransferase</keyword>
<feature type="compositionally biased region" description="Low complexity" evidence="1">
    <location>
        <begin position="199"/>
        <end position="219"/>
    </location>
</feature>
<dbReference type="GO" id="GO:0052621">
    <property type="term" value="F:diguanylate cyclase activity"/>
    <property type="evidence" value="ECO:0007669"/>
    <property type="project" value="UniProtKB-EC"/>
</dbReference>
<organism evidence="4 5">
    <name type="scientific">Streptomyces roseoverticillatus</name>
    <dbReference type="NCBI Taxonomy" id="66429"/>
    <lineage>
        <taxon>Bacteria</taxon>
        <taxon>Bacillati</taxon>
        <taxon>Actinomycetota</taxon>
        <taxon>Actinomycetes</taxon>
        <taxon>Kitasatosporales</taxon>
        <taxon>Streptomycetaceae</taxon>
        <taxon>Streptomyces</taxon>
    </lineage>
</organism>
<feature type="domain" description="GGDEF" evidence="3">
    <location>
        <begin position="60"/>
        <end position="194"/>
    </location>
</feature>
<dbReference type="Proteomes" id="UP001552479">
    <property type="component" value="Unassembled WGS sequence"/>
</dbReference>
<accession>A0ABV3J629</accession>
<sequence>MDAFDVLSAGAAAAPLLAGWSAHMLWMRQRLTRARMDALTGLPARELFTHFARRDLRGLERVAVLVVDLDGFKAVNDRHGHAAGDAVLVAVAGRLRRWAADLDGTAARLGGDEFAATAFTESAAYLPGHLRALEAALSEPVAFRETTLPVGASIGAYSHTRLPRIDLSTALRRADEAMYAAKREGGGWRIADGPIPEMTTTNGRRTGRPGTTPLPGGAR</sequence>
<reference evidence="4 5" key="1">
    <citation type="submission" date="2024-06" db="EMBL/GenBank/DDBJ databases">
        <title>The Natural Products Discovery Center: Release of the First 8490 Sequenced Strains for Exploring Actinobacteria Biosynthetic Diversity.</title>
        <authorList>
            <person name="Kalkreuter E."/>
            <person name="Kautsar S.A."/>
            <person name="Yang D."/>
            <person name="Bader C.D."/>
            <person name="Teijaro C.N."/>
            <person name="Fluegel L."/>
            <person name="Davis C.M."/>
            <person name="Simpson J.R."/>
            <person name="Lauterbach L."/>
            <person name="Steele A.D."/>
            <person name="Gui C."/>
            <person name="Meng S."/>
            <person name="Li G."/>
            <person name="Viehrig K."/>
            <person name="Ye F."/>
            <person name="Su P."/>
            <person name="Kiefer A.F."/>
            <person name="Nichols A."/>
            <person name="Cepeda A.J."/>
            <person name="Yan W."/>
            <person name="Fan B."/>
            <person name="Jiang Y."/>
            <person name="Adhikari A."/>
            <person name="Zheng C.-J."/>
            <person name="Schuster L."/>
            <person name="Cowan T.M."/>
            <person name="Smanski M.J."/>
            <person name="Chevrette M.G."/>
            <person name="De Carvalho L.P.S."/>
            <person name="Shen B."/>
        </authorList>
    </citation>
    <scope>NUCLEOTIDE SEQUENCE [LARGE SCALE GENOMIC DNA]</scope>
    <source>
        <strain evidence="4 5">NPDC053791</strain>
    </source>
</reference>
<dbReference type="NCBIfam" id="TIGR00254">
    <property type="entry name" value="GGDEF"/>
    <property type="match status" value="1"/>
</dbReference>
<dbReference type="InterPro" id="IPR029787">
    <property type="entry name" value="Nucleotide_cyclase"/>
</dbReference>
<dbReference type="SUPFAM" id="SSF55073">
    <property type="entry name" value="Nucleotide cyclase"/>
    <property type="match status" value="1"/>
</dbReference>
<dbReference type="EMBL" id="JBFASG010000062">
    <property type="protein sequence ID" value="MEV4927900.1"/>
    <property type="molecule type" value="Genomic_DNA"/>
</dbReference>
<evidence type="ECO:0000313" key="5">
    <source>
        <dbReference type="Proteomes" id="UP001552479"/>
    </source>
</evidence>
<proteinExistence type="predicted"/>
<name>A0ABV3J629_9ACTN</name>
<feature type="region of interest" description="Disordered" evidence="1">
    <location>
        <begin position="190"/>
        <end position="219"/>
    </location>
</feature>
<gene>
    <name evidence="4" type="ORF">AB0L03_34710</name>
</gene>
<evidence type="ECO:0000256" key="2">
    <source>
        <dbReference type="SAM" id="Phobius"/>
    </source>
</evidence>
<keyword evidence="4" id="KW-0808">Transferase</keyword>
<dbReference type="InterPro" id="IPR052155">
    <property type="entry name" value="Biofilm_reg_signaling"/>
</dbReference>
<dbReference type="EC" id="2.7.7.65" evidence="4"/>
<dbReference type="InterPro" id="IPR000160">
    <property type="entry name" value="GGDEF_dom"/>
</dbReference>
<keyword evidence="2" id="KW-0472">Membrane</keyword>
<keyword evidence="5" id="KW-1185">Reference proteome</keyword>
<dbReference type="Pfam" id="PF00990">
    <property type="entry name" value="GGDEF"/>
    <property type="match status" value="1"/>
</dbReference>